<dbReference type="PROSITE" id="PS50294">
    <property type="entry name" value="WD_REPEATS_REGION"/>
    <property type="match status" value="2"/>
</dbReference>
<dbReference type="InterPro" id="IPR001680">
    <property type="entry name" value="WD40_rpt"/>
</dbReference>
<dbReference type="Pfam" id="PF00400">
    <property type="entry name" value="WD40"/>
    <property type="match status" value="4"/>
</dbReference>
<sequence length="1247" mass="136668">MAISKVIARYNDSVYALASSADGAVIAAGSRDGELRLFAPDSGDELGGANFEASVIDLSFQRHDGKALAAVARDGTVVVWPSKDARDYHQWRLEGTECCEFAPDGSLVTGGRDGLVCLWNGNGCIARNEFGEGNVVDISFFGSPTKMAVATSEGTIGIVDPANLHPLDAVRFGPYASVYRCRAIDNASFFIASVQFTHGVSMTLDKSRVPDQYEIAIWDESRGEMPFGQSNLVGHYGWIGALAVAPDASVFLSGATDHAIRLWNPWQSQCLATVREHEGAIYDALFLRDCTRFVTCSADGTVRLWQTGDVRRAGAPVTTLDDVRRAFARALEEPPRHGMNWLSVAGQNVIEYCLGQHSAHAVDQCVHVLEKALGDCTFDDFNAFGQLITNIFRVRKEQANREGDRRNAAMCEQFGQRFVEQAFSRIFPHVHRAVADEQAPDKGDNNDNGSDSKADAAIAAIFKSVLSGSMSAQAAETELKAIAPDTRVLTDVIYRTEELTQPMWEVADSTMQLGEVIDRIALRRNDPTLSCISATILASLCGVARQTNRGIDLLEREARRDQSQVPRARRIQMRICLGNHYRNAGRPHDALQAFSDATALLKTAREPSPDVDISPKLHDSLSISLLTNEAVVHSDLGEFGLKISMLEEAESIARMQGDQRTMILLLCNLAEAFTEVGNHEGALLRMDEAIAIDGALGGSRSDALQARRAVIAARANDKLTSDAAQVLLTYARRSGEVETECEALRRLARALLNEGDLEEAEATARRACAKAMTCDRTIQAYSEQLLGEVLIERVPEEGYRTLESALRIWEALRADVNSLERGARLHGRIALVCAKLIRLALSLNRPDDVWMFAERARAGTFMRVSRSGAAEAMDYAPMSLHETRQHLKALNKRALLVSFFMYDESVYIIAVQPDGPLQVTKQALPSSSLDQCLTALKKEVMEYQRYQDSTETWTDVSDVLITPIVPLLDNVELIIFAPYDDLHLLPLHALKMDGDYLIERFAVTYVPSGSSLRTLAQPAVKAPEAFLSIGVDFVSEAELVASMVGAKMRMMSPAIDKPTLKQAFARADAIHVSAHGVASSTRPSLNGFVLADLSGVTQFFATLDKPPQERLYPEDECILGNADAVAENVFSAEDVERLERLNARLITLSACQSGAIAKTVSREPVGFVRALLDAGVQTVIAASWRLDAESAELLMQSLYRILQEENRWDDIPEALRLAVRQVAATHPHPYHWAAFKVTGGLVLKGEC</sequence>
<evidence type="ECO:0000313" key="5">
    <source>
        <dbReference type="EMBL" id="ACC76286.1"/>
    </source>
</evidence>
<proteinExistence type="predicted"/>
<dbReference type="Pfam" id="PF12770">
    <property type="entry name" value="CHAT"/>
    <property type="match status" value="1"/>
</dbReference>
<evidence type="ECO:0000256" key="3">
    <source>
        <dbReference type="PROSITE-ProRule" id="PRU00221"/>
    </source>
</evidence>
<dbReference type="SUPFAM" id="SSF50978">
    <property type="entry name" value="WD40 repeat-like"/>
    <property type="match status" value="1"/>
</dbReference>
<feature type="repeat" description="WD" evidence="3">
    <location>
        <begin position="274"/>
        <end position="306"/>
    </location>
</feature>
<dbReference type="InterPro" id="IPR019734">
    <property type="entry name" value="TPR_rpt"/>
</dbReference>
<dbReference type="SMART" id="SM00028">
    <property type="entry name" value="TPR"/>
    <property type="match status" value="3"/>
</dbReference>
<evidence type="ECO:0000259" key="4">
    <source>
        <dbReference type="Pfam" id="PF12770"/>
    </source>
</evidence>
<protein>
    <submittedName>
        <fullName evidence="5">WD-40 repeat protein</fullName>
    </submittedName>
</protein>
<keyword evidence="5" id="KW-0614">Plasmid</keyword>
<dbReference type="Gene3D" id="2.130.10.10">
    <property type="entry name" value="YVTN repeat-like/Quinoprotein amine dehydrogenase"/>
    <property type="match status" value="2"/>
</dbReference>
<dbReference type="KEGG" id="bph:Bphy_7301"/>
<dbReference type="SMART" id="SM00320">
    <property type="entry name" value="WD40"/>
    <property type="match status" value="6"/>
</dbReference>
<dbReference type="InterPro" id="IPR011990">
    <property type="entry name" value="TPR-like_helical_dom_sf"/>
</dbReference>
<keyword evidence="1 3" id="KW-0853">WD repeat</keyword>
<dbReference type="eggNOG" id="COG4995">
    <property type="taxonomic scope" value="Bacteria"/>
</dbReference>
<dbReference type="SUPFAM" id="SSF48452">
    <property type="entry name" value="TPR-like"/>
    <property type="match status" value="1"/>
</dbReference>
<dbReference type="Gene3D" id="1.25.40.10">
    <property type="entry name" value="Tetratricopeptide repeat domain"/>
    <property type="match status" value="1"/>
</dbReference>
<feature type="repeat" description="WD" evidence="3">
    <location>
        <begin position="232"/>
        <end position="264"/>
    </location>
</feature>
<dbReference type="InterPro" id="IPR036322">
    <property type="entry name" value="WD40_repeat_dom_sf"/>
</dbReference>
<dbReference type="OrthoDB" id="9771112at2"/>
<geneLocation type="plasmid" evidence="5 6">
    <name>pBPHY02</name>
</geneLocation>
<dbReference type="eggNOG" id="COG2319">
    <property type="taxonomic scope" value="Bacteria"/>
</dbReference>
<dbReference type="EMBL" id="CP001046">
    <property type="protein sequence ID" value="ACC76286.1"/>
    <property type="molecule type" value="Genomic_DNA"/>
</dbReference>
<reference evidence="6" key="1">
    <citation type="journal article" date="2014" name="Stand. Genomic Sci.">
        <title>Complete genome sequence of Burkholderia phymatum STM815(T), a broad host range and efficient nitrogen-fixing symbiont of Mimosa species.</title>
        <authorList>
            <person name="Moulin L."/>
            <person name="Klonowska A."/>
            <person name="Caroline B."/>
            <person name="Booth K."/>
            <person name="Vriezen J.A."/>
            <person name="Melkonian R."/>
            <person name="James E.K."/>
            <person name="Young J.P."/>
            <person name="Bena G."/>
            <person name="Hauser L."/>
            <person name="Land M."/>
            <person name="Kyrpides N."/>
            <person name="Bruce D."/>
            <person name="Chain P."/>
            <person name="Copeland A."/>
            <person name="Pitluck S."/>
            <person name="Woyke T."/>
            <person name="Lizotte-Waniewski M."/>
            <person name="Bristow J."/>
            <person name="Riley M."/>
        </authorList>
    </citation>
    <scope>NUCLEOTIDE SEQUENCE [LARGE SCALE GENOMIC DNA]</scope>
    <source>
        <strain evidence="6">DSM 17167 / CIP 108236 / LMG 21445 / STM815</strain>
        <plasmid evidence="6">Plasmid pBPHY02</plasmid>
    </source>
</reference>
<evidence type="ECO:0000256" key="1">
    <source>
        <dbReference type="ARBA" id="ARBA00022574"/>
    </source>
</evidence>
<evidence type="ECO:0000313" key="6">
    <source>
        <dbReference type="Proteomes" id="UP000001192"/>
    </source>
</evidence>
<dbReference type="PANTHER" id="PTHR19848:SF8">
    <property type="entry name" value="F-BOX AND WD REPEAT DOMAIN CONTAINING 7"/>
    <property type="match status" value="1"/>
</dbReference>
<dbReference type="Proteomes" id="UP000001192">
    <property type="component" value="Plasmid pBPHY02"/>
</dbReference>
<feature type="domain" description="CHAT" evidence="4">
    <location>
        <begin position="956"/>
        <end position="1239"/>
    </location>
</feature>
<dbReference type="PANTHER" id="PTHR19848">
    <property type="entry name" value="WD40 REPEAT PROTEIN"/>
    <property type="match status" value="1"/>
</dbReference>
<keyword evidence="6" id="KW-1185">Reference proteome</keyword>
<dbReference type="RefSeq" id="WP_012406444.1">
    <property type="nucleotide sequence ID" value="NC_010627.1"/>
</dbReference>
<name>B2JXC8_PARP8</name>
<evidence type="ECO:0000256" key="2">
    <source>
        <dbReference type="ARBA" id="ARBA00022737"/>
    </source>
</evidence>
<dbReference type="HOGENOM" id="CLU_266082_0_0_4"/>
<dbReference type="AlphaFoldDB" id="B2JXC8"/>
<dbReference type="InterPro" id="IPR024983">
    <property type="entry name" value="CHAT_dom"/>
</dbReference>
<dbReference type="PROSITE" id="PS50082">
    <property type="entry name" value="WD_REPEATS_2"/>
    <property type="match status" value="2"/>
</dbReference>
<dbReference type="InterPro" id="IPR015943">
    <property type="entry name" value="WD40/YVTN_repeat-like_dom_sf"/>
</dbReference>
<keyword evidence="2" id="KW-0677">Repeat</keyword>
<accession>B2JXC8</accession>
<organism evidence="5 6">
    <name type="scientific">Paraburkholderia phymatum (strain DSM 17167 / CIP 108236 / LMG 21445 / STM815)</name>
    <name type="common">Burkholderia phymatum</name>
    <dbReference type="NCBI Taxonomy" id="391038"/>
    <lineage>
        <taxon>Bacteria</taxon>
        <taxon>Pseudomonadati</taxon>
        <taxon>Pseudomonadota</taxon>
        <taxon>Betaproteobacteria</taxon>
        <taxon>Burkholderiales</taxon>
        <taxon>Burkholderiaceae</taxon>
        <taxon>Paraburkholderia</taxon>
    </lineage>
</organism>
<gene>
    <name evidence="5" type="ordered locus">Bphy_7301</name>
</gene>